<organism evidence="2">
    <name type="scientific">Drosophila melanogaster</name>
    <name type="common">Fruit fly</name>
    <dbReference type="NCBI Taxonomy" id="7227"/>
    <lineage>
        <taxon>Eukaryota</taxon>
        <taxon>Metazoa</taxon>
        <taxon>Ecdysozoa</taxon>
        <taxon>Arthropoda</taxon>
        <taxon>Hexapoda</taxon>
        <taxon>Insecta</taxon>
        <taxon>Pterygota</taxon>
        <taxon>Neoptera</taxon>
        <taxon>Endopterygota</taxon>
        <taxon>Diptera</taxon>
        <taxon>Brachycera</taxon>
        <taxon>Muscomorpha</taxon>
        <taxon>Ephydroidea</taxon>
        <taxon>Drosophilidae</taxon>
        <taxon>Drosophila</taxon>
        <taxon>Sophophora</taxon>
    </lineage>
</organism>
<name>Q6IKW9_DROME</name>
<feature type="region of interest" description="Disordered" evidence="1">
    <location>
        <begin position="34"/>
        <end position="60"/>
    </location>
</feature>
<evidence type="ECO:0000256" key="1">
    <source>
        <dbReference type="SAM" id="MobiDB-lite"/>
    </source>
</evidence>
<gene>
    <name evidence="2" type="ORF">HDC11211</name>
</gene>
<sequence>MVCTDATRLGFVVVSRLVFGSLFRAQLVWSGMKAGGGRESKYKSKSKSIYPQTRGYPEGK</sequence>
<reference evidence="2" key="1">
    <citation type="journal article" date="2003" name="Genome Biol.">
        <title>An integrated gene annotation and transcriptional profiling approach towards the full gene content of the Drosophila genome.</title>
        <authorList>
            <person name="Hild M."/>
            <person name="Beckmann B."/>
            <person name="Haas S.A."/>
            <person name="Koch B."/>
            <person name="Solovyev V."/>
            <person name="Busold C."/>
            <person name="Fellenberg K."/>
            <person name="Boutros M."/>
            <person name="Vingron M."/>
            <person name="Sauer F."/>
            <person name="Hoheisel J.D."/>
            <person name="Paro R."/>
        </authorList>
    </citation>
    <scope>NUCLEOTIDE SEQUENCE</scope>
</reference>
<dbReference type="AlphaFoldDB" id="Q6IKW9"/>
<proteinExistence type="predicted"/>
<protein>
    <submittedName>
        <fullName evidence="2">HDC11211</fullName>
    </submittedName>
</protein>
<dbReference type="EMBL" id="BK002247">
    <property type="protein sequence ID" value="DAA03090.1"/>
    <property type="molecule type" value="Genomic_DNA"/>
</dbReference>
<evidence type="ECO:0000313" key="2">
    <source>
        <dbReference type="EMBL" id="DAA03090.1"/>
    </source>
</evidence>
<accession>Q6IKW9</accession>